<protein>
    <submittedName>
        <fullName evidence="8">Lysoplasmalogenase</fullName>
    </submittedName>
</protein>
<evidence type="ECO:0000256" key="5">
    <source>
        <dbReference type="ARBA" id="ARBA00023136"/>
    </source>
</evidence>
<proteinExistence type="inferred from homology"/>
<keyword evidence="3 7" id="KW-0812">Transmembrane</keyword>
<keyword evidence="5 7" id="KW-0472">Membrane</keyword>
<dbReference type="PANTHER" id="PTHR31885:SF6">
    <property type="entry name" value="GH04784P"/>
    <property type="match status" value="1"/>
</dbReference>
<comment type="subcellular location">
    <subcellularLocation>
        <location evidence="1">Membrane</location>
        <topology evidence="1">Multi-pass membrane protein</topology>
    </subcellularLocation>
</comment>
<feature type="transmembrane region" description="Helical" evidence="7">
    <location>
        <begin position="148"/>
        <end position="174"/>
    </location>
</feature>
<dbReference type="PANTHER" id="PTHR31885">
    <property type="entry name" value="GH04784P"/>
    <property type="match status" value="1"/>
</dbReference>
<keyword evidence="9" id="KW-1185">Reference proteome</keyword>
<evidence type="ECO:0000313" key="9">
    <source>
        <dbReference type="Proteomes" id="UP001626628"/>
    </source>
</evidence>
<sequence length="236" mass="24019">MTPRWPGGLRPLSVAFAVLAAVHLVALLTGAETVEQLTKPALMPVLAGYVLARGGPALLAGALLFGCGGDTFLQIGGDLVFLVGMGSFAAGHLCYLLLFARHGAGPGPGRRGRTAALTAAYAAALVGTVALLWPGLPAELRIPVAGYSLLLTAMAFGALRAGPWATAGGLLFLLSDTLIASGIAHWPQLPAPQFWIMVTYVAAQCALTIGVLRSAADAEPRPPSRHTGDVPAAGVA</sequence>
<gene>
    <name evidence="8" type="ORF">WAB15_10485</name>
</gene>
<reference evidence="8 9" key="1">
    <citation type="submission" date="2024-03" db="EMBL/GenBank/DDBJ databases">
        <title>The complete genome of Streptomyces sirii sp.nov.</title>
        <authorList>
            <person name="Zakalyukina Y.V."/>
            <person name="Belik A.R."/>
            <person name="Biryukov M.V."/>
            <person name="Baturina O.A."/>
            <person name="Kabilov M.R."/>
        </authorList>
    </citation>
    <scope>NUCLEOTIDE SEQUENCE [LARGE SCALE GENOMIC DNA]</scope>
    <source>
        <strain evidence="8 9">BP-8</strain>
    </source>
</reference>
<evidence type="ECO:0000313" key="8">
    <source>
        <dbReference type="EMBL" id="WXK76378.1"/>
    </source>
</evidence>
<dbReference type="EMBL" id="CP147982">
    <property type="protein sequence ID" value="WXK76378.1"/>
    <property type="molecule type" value="Genomic_DNA"/>
</dbReference>
<feature type="region of interest" description="Disordered" evidence="6">
    <location>
        <begin position="217"/>
        <end position="236"/>
    </location>
</feature>
<feature type="transmembrane region" description="Helical" evidence="7">
    <location>
        <begin position="194"/>
        <end position="216"/>
    </location>
</feature>
<feature type="transmembrane region" description="Helical" evidence="7">
    <location>
        <begin position="118"/>
        <end position="136"/>
    </location>
</feature>
<feature type="compositionally biased region" description="Basic and acidic residues" evidence="6">
    <location>
        <begin position="217"/>
        <end position="228"/>
    </location>
</feature>
<keyword evidence="4 7" id="KW-1133">Transmembrane helix</keyword>
<dbReference type="InterPro" id="IPR012506">
    <property type="entry name" value="TMEM86B-like"/>
</dbReference>
<evidence type="ECO:0000256" key="2">
    <source>
        <dbReference type="ARBA" id="ARBA00007375"/>
    </source>
</evidence>
<dbReference type="RefSeq" id="WP_407286053.1">
    <property type="nucleotide sequence ID" value="NZ_CP147982.1"/>
</dbReference>
<evidence type="ECO:0000256" key="4">
    <source>
        <dbReference type="ARBA" id="ARBA00022989"/>
    </source>
</evidence>
<evidence type="ECO:0000256" key="6">
    <source>
        <dbReference type="SAM" id="MobiDB-lite"/>
    </source>
</evidence>
<evidence type="ECO:0000256" key="1">
    <source>
        <dbReference type="ARBA" id="ARBA00004141"/>
    </source>
</evidence>
<dbReference type="Proteomes" id="UP001626628">
    <property type="component" value="Chromosome"/>
</dbReference>
<name>A0ABZ2QIM8_9ACTN</name>
<dbReference type="Pfam" id="PF07947">
    <property type="entry name" value="YhhN"/>
    <property type="match status" value="1"/>
</dbReference>
<feature type="transmembrane region" description="Helical" evidence="7">
    <location>
        <begin position="46"/>
        <end position="67"/>
    </location>
</feature>
<evidence type="ECO:0000256" key="3">
    <source>
        <dbReference type="ARBA" id="ARBA00022692"/>
    </source>
</evidence>
<comment type="similarity">
    <text evidence="2">Belongs to the TMEM86 family.</text>
</comment>
<accession>A0ABZ2QIM8</accession>
<feature type="transmembrane region" description="Helical" evidence="7">
    <location>
        <begin position="79"/>
        <end position="98"/>
    </location>
</feature>
<evidence type="ECO:0000256" key="7">
    <source>
        <dbReference type="SAM" id="Phobius"/>
    </source>
</evidence>
<organism evidence="8 9">
    <name type="scientific">Streptomyces sirii</name>
    <dbReference type="NCBI Taxonomy" id="3127701"/>
    <lineage>
        <taxon>Bacteria</taxon>
        <taxon>Bacillati</taxon>
        <taxon>Actinomycetota</taxon>
        <taxon>Actinomycetes</taxon>
        <taxon>Kitasatosporales</taxon>
        <taxon>Streptomycetaceae</taxon>
        <taxon>Streptomyces</taxon>
    </lineage>
</organism>